<feature type="transmembrane region" description="Helical" evidence="6">
    <location>
        <begin position="85"/>
        <end position="105"/>
    </location>
</feature>
<dbReference type="Proteomes" id="UP000077173">
    <property type="component" value="Unassembled WGS sequence"/>
</dbReference>
<comment type="caution">
    <text evidence="7">The sequence shown here is derived from an EMBL/GenBank/DDBJ whole genome shotgun (WGS) entry which is preliminary data.</text>
</comment>
<evidence type="ECO:0000256" key="3">
    <source>
        <dbReference type="ARBA" id="ARBA00022692"/>
    </source>
</evidence>
<feature type="transmembrane region" description="Helical" evidence="6">
    <location>
        <begin position="135"/>
        <end position="154"/>
    </location>
</feature>
<sequence>MNPSTTKPMSYVAVAVAVFLAVLLPWFAPNQFYIHLATVGCINLMLVLGLAIIARAGQLSMGHGGFALVGGYVSALLSMKGWPPLLTLFIAGLTAAVIAAALGWIILRLRGVYFVLVAFAFSQIVVLLALDMSSITGGANGLVGVPPISIFGCVLRAKPQFYPFALACALTTLLLTWLLYRSPLGTMMAATAENQRLTESSGIDTHRVQVIAFTIGSGIAGFAGALSTHYLRFISPDSYTFWESVSYLTMLVVGGRDGVLGPVVGVLVLTPLPELLRSTEGLQHIIYGTMLVLCLMFVPNGLASLVQTWRSRQRVARTSAAVVAEEVT</sequence>
<name>A0A176ZFR7_9BRAD</name>
<proteinExistence type="predicted"/>
<organism evidence="7 8">
    <name type="scientific">Bradyrhizobium neotropicale</name>
    <dbReference type="NCBI Taxonomy" id="1497615"/>
    <lineage>
        <taxon>Bacteria</taxon>
        <taxon>Pseudomonadati</taxon>
        <taxon>Pseudomonadota</taxon>
        <taxon>Alphaproteobacteria</taxon>
        <taxon>Hyphomicrobiales</taxon>
        <taxon>Nitrobacteraceae</taxon>
        <taxon>Bradyrhizobium</taxon>
    </lineage>
</organism>
<reference evidence="7 8" key="1">
    <citation type="submission" date="2016-02" db="EMBL/GenBank/DDBJ databases">
        <title>Draft genome sequence of the strain BR 10247T Bradyrhizobium neotropicale isolated from nodules of Centrolobium paraense.</title>
        <authorList>
            <person name="Simoes-Araujo J.L."/>
            <person name="Barauna A.C."/>
            <person name="Silva K."/>
            <person name="Zilli J.E."/>
        </authorList>
    </citation>
    <scope>NUCLEOTIDE SEQUENCE [LARGE SCALE GENOMIC DNA]</scope>
    <source>
        <strain evidence="7 8">BR 10247</strain>
    </source>
</reference>
<feature type="transmembrane region" description="Helical" evidence="6">
    <location>
        <begin position="245"/>
        <end position="272"/>
    </location>
</feature>
<dbReference type="InterPro" id="IPR043428">
    <property type="entry name" value="LivM-like"/>
</dbReference>
<dbReference type="PANTHER" id="PTHR30482">
    <property type="entry name" value="HIGH-AFFINITY BRANCHED-CHAIN AMINO ACID TRANSPORT SYSTEM PERMEASE"/>
    <property type="match status" value="1"/>
</dbReference>
<dbReference type="EMBL" id="LSEF01000032">
    <property type="protein sequence ID" value="OAF18762.1"/>
    <property type="molecule type" value="Genomic_DNA"/>
</dbReference>
<dbReference type="Pfam" id="PF02653">
    <property type="entry name" value="BPD_transp_2"/>
    <property type="match status" value="1"/>
</dbReference>
<keyword evidence="3 6" id="KW-0812">Transmembrane</keyword>
<accession>A0A176ZFR7</accession>
<gene>
    <name evidence="7" type="ORF">AXW67_02695</name>
</gene>
<protein>
    <recommendedName>
        <fullName evidence="9">ABC transporter permease</fullName>
    </recommendedName>
</protein>
<evidence type="ECO:0000256" key="5">
    <source>
        <dbReference type="ARBA" id="ARBA00023136"/>
    </source>
</evidence>
<feature type="transmembrane region" description="Helical" evidence="6">
    <location>
        <begin position="33"/>
        <end position="54"/>
    </location>
</feature>
<comment type="subcellular location">
    <subcellularLocation>
        <location evidence="1">Cell membrane</location>
        <topology evidence="1">Multi-pass membrane protein</topology>
    </subcellularLocation>
</comment>
<feature type="transmembrane region" description="Helical" evidence="6">
    <location>
        <begin position="112"/>
        <end position="129"/>
    </location>
</feature>
<feature type="transmembrane region" description="Helical" evidence="6">
    <location>
        <begin position="161"/>
        <end position="180"/>
    </location>
</feature>
<feature type="transmembrane region" description="Helical" evidence="6">
    <location>
        <begin position="9"/>
        <end position="27"/>
    </location>
</feature>
<evidence type="ECO:0000313" key="8">
    <source>
        <dbReference type="Proteomes" id="UP000077173"/>
    </source>
</evidence>
<evidence type="ECO:0000256" key="1">
    <source>
        <dbReference type="ARBA" id="ARBA00004651"/>
    </source>
</evidence>
<feature type="transmembrane region" description="Helical" evidence="6">
    <location>
        <begin position="284"/>
        <end position="306"/>
    </location>
</feature>
<dbReference type="GO" id="GO:0005886">
    <property type="term" value="C:plasma membrane"/>
    <property type="evidence" value="ECO:0007669"/>
    <property type="project" value="UniProtKB-SubCell"/>
</dbReference>
<dbReference type="InterPro" id="IPR001851">
    <property type="entry name" value="ABC_transp_permease"/>
</dbReference>
<evidence type="ECO:0000256" key="4">
    <source>
        <dbReference type="ARBA" id="ARBA00022989"/>
    </source>
</evidence>
<feature type="transmembrane region" description="Helical" evidence="6">
    <location>
        <begin position="210"/>
        <end position="233"/>
    </location>
</feature>
<keyword evidence="8" id="KW-1185">Reference proteome</keyword>
<keyword evidence="4 6" id="KW-1133">Transmembrane helix</keyword>
<evidence type="ECO:0008006" key="9">
    <source>
        <dbReference type="Google" id="ProtNLM"/>
    </source>
</evidence>
<keyword evidence="2" id="KW-1003">Cell membrane</keyword>
<dbReference type="AlphaFoldDB" id="A0A176ZFR7"/>
<evidence type="ECO:0000313" key="7">
    <source>
        <dbReference type="EMBL" id="OAF18762.1"/>
    </source>
</evidence>
<dbReference type="GO" id="GO:0015658">
    <property type="term" value="F:branched-chain amino acid transmembrane transporter activity"/>
    <property type="evidence" value="ECO:0007669"/>
    <property type="project" value="InterPro"/>
</dbReference>
<keyword evidence="5 6" id="KW-0472">Membrane</keyword>
<dbReference type="RefSeq" id="WP_063677433.1">
    <property type="nucleotide sequence ID" value="NZ_LSEF01000032.1"/>
</dbReference>
<evidence type="ECO:0000256" key="2">
    <source>
        <dbReference type="ARBA" id="ARBA00022475"/>
    </source>
</evidence>
<evidence type="ECO:0000256" key="6">
    <source>
        <dbReference type="SAM" id="Phobius"/>
    </source>
</evidence>
<dbReference type="PANTHER" id="PTHR30482:SF20">
    <property type="entry name" value="HIGH-AFFINITY BRANCHED-CHAIN AMINO ACID TRANSPORT SYSTEM PERMEASE PROTEIN LIVM"/>
    <property type="match status" value="1"/>
</dbReference>
<dbReference type="CDD" id="cd06581">
    <property type="entry name" value="TM_PBP1_LivM_like"/>
    <property type="match status" value="1"/>
</dbReference>